<comment type="caution">
    <text evidence="1">The sequence shown here is derived from an EMBL/GenBank/DDBJ whole genome shotgun (WGS) entry which is preliminary data.</text>
</comment>
<sequence length="101" mass="11374">MRSAKKDLARFRDQAGYLMSRTMRQGIFEPLVYKTKDGMTICPKCARRTENFSCTQGILGQRDLCLASVLDGGGVFIRGMTFECQIPYCGNLLRPVEELCP</sequence>
<proteinExistence type="predicted"/>
<protein>
    <submittedName>
        <fullName evidence="1">Uncharacterized protein</fullName>
    </submittedName>
</protein>
<dbReference type="EMBL" id="LAZR01007018">
    <property type="protein sequence ID" value="KKM88015.1"/>
    <property type="molecule type" value="Genomic_DNA"/>
</dbReference>
<accession>A0A0F9NGX4</accession>
<evidence type="ECO:0000313" key="1">
    <source>
        <dbReference type="EMBL" id="KKM88015.1"/>
    </source>
</evidence>
<organism evidence="1">
    <name type="scientific">marine sediment metagenome</name>
    <dbReference type="NCBI Taxonomy" id="412755"/>
    <lineage>
        <taxon>unclassified sequences</taxon>
        <taxon>metagenomes</taxon>
        <taxon>ecological metagenomes</taxon>
    </lineage>
</organism>
<dbReference type="AlphaFoldDB" id="A0A0F9NGX4"/>
<name>A0A0F9NGX4_9ZZZZ</name>
<reference evidence="1" key="1">
    <citation type="journal article" date="2015" name="Nature">
        <title>Complex archaea that bridge the gap between prokaryotes and eukaryotes.</title>
        <authorList>
            <person name="Spang A."/>
            <person name="Saw J.H."/>
            <person name="Jorgensen S.L."/>
            <person name="Zaremba-Niedzwiedzka K."/>
            <person name="Martijn J."/>
            <person name="Lind A.E."/>
            <person name="van Eijk R."/>
            <person name="Schleper C."/>
            <person name="Guy L."/>
            <person name="Ettema T.J."/>
        </authorList>
    </citation>
    <scope>NUCLEOTIDE SEQUENCE</scope>
</reference>
<gene>
    <name evidence="1" type="ORF">LCGC14_1263070</name>
</gene>